<reference evidence="3" key="1">
    <citation type="submission" date="2020-11" db="EMBL/GenBank/DDBJ databases">
        <authorList>
            <person name="Tran Van P."/>
        </authorList>
    </citation>
    <scope>NUCLEOTIDE SEQUENCE</scope>
</reference>
<evidence type="ECO:0000256" key="1">
    <source>
        <dbReference type="SAM" id="MobiDB-lite"/>
    </source>
</evidence>
<dbReference type="InterPro" id="IPR055251">
    <property type="entry name" value="SOS1_NGEF_PH"/>
</dbReference>
<protein>
    <recommendedName>
        <fullName evidence="2">SOS1/NGEF-like PH domain-containing protein</fullName>
    </recommendedName>
</protein>
<dbReference type="Gene3D" id="2.30.29.30">
    <property type="entry name" value="Pleckstrin-homology domain (PH domain)/Phosphotyrosine-binding domain (PTB)"/>
    <property type="match status" value="1"/>
</dbReference>
<accession>A0A7R9B1J6</accession>
<dbReference type="InterPro" id="IPR011993">
    <property type="entry name" value="PH-like_dom_sf"/>
</dbReference>
<evidence type="ECO:0000313" key="3">
    <source>
        <dbReference type="EMBL" id="CAD7264644.1"/>
    </source>
</evidence>
<feature type="compositionally biased region" description="Polar residues" evidence="1">
    <location>
        <begin position="396"/>
        <end position="406"/>
    </location>
</feature>
<organism evidence="3">
    <name type="scientific">Timema shepardi</name>
    <name type="common">Walking stick</name>
    <dbReference type="NCBI Taxonomy" id="629360"/>
    <lineage>
        <taxon>Eukaryota</taxon>
        <taxon>Metazoa</taxon>
        <taxon>Ecdysozoa</taxon>
        <taxon>Arthropoda</taxon>
        <taxon>Hexapoda</taxon>
        <taxon>Insecta</taxon>
        <taxon>Pterygota</taxon>
        <taxon>Neoptera</taxon>
        <taxon>Polyneoptera</taxon>
        <taxon>Phasmatodea</taxon>
        <taxon>Timematodea</taxon>
        <taxon>Timematoidea</taxon>
        <taxon>Timematidae</taxon>
        <taxon>Timema</taxon>
    </lineage>
</organism>
<evidence type="ECO:0000259" key="2">
    <source>
        <dbReference type="Pfam" id="PF22697"/>
    </source>
</evidence>
<dbReference type="Pfam" id="PF22697">
    <property type="entry name" value="SOS1_NGEF_PH"/>
    <property type="match status" value="1"/>
</dbReference>
<gene>
    <name evidence="3" type="ORF">TSIB3V08_LOCUS8694</name>
</gene>
<proteinExistence type="predicted"/>
<dbReference type="AlphaFoldDB" id="A0A7R9B1J6"/>
<dbReference type="EMBL" id="OC004597">
    <property type="protein sequence ID" value="CAD7264644.1"/>
    <property type="molecule type" value="Genomic_DNA"/>
</dbReference>
<dbReference type="Gene3D" id="1.20.900.10">
    <property type="entry name" value="Dbl homology (DH) domain"/>
    <property type="match status" value="1"/>
</dbReference>
<dbReference type="SUPFAM" id="SSF50729">
    <property type="entry name" value="PH domain-like"/>
    <property type="match status" value="1"/>
</dbReference>
<sequence>MRLLSKPEVSDALQSAGHGFREAVKYYLPKLLLGPLWHCFLYFDYIKILHRLTPSDEDCESLEQVEGLLRPLQMELVYTVACLPKKGAGKVIDNKVVDSKLLDTKKRHGPSDRHELDHVIDNQPHLRSIRNSGSSELDHMALCLFILVFLSNLNDEQCSVLTRVENPYKALSCRYIANIVVGKLDSTGPSSPPLIASRVLEVTNSSTIARVIRDSLRVLWSSENNDEKFMVLLTDSAAYMLKAGASLKVKFKGDAGVRMHGRARRQAALDKTNELQKSIDGWENKDIGQCCNEFIREDVLVKVGSGKRLTERRVFLFDGLLVLCKPNSKRTSVSVTGPMGGNGEYRMKERFFIRKVEIVDREDTEAGTIYVFHGLSVLVGAEGYFGRLSSHTTPFTLSPTIPQSTGPRALRGKREDTVSLPSWDSKGKRPFYFESYA</sequence>
<name>A0A7R9B1J6_TIMSH</name>
<feature type="region of interest" description="Disordered" evidence="1">
    <location>
        <begin position="396"/>
        <end position="422"/>
    </location>
</feature>
<dbReference type="InterPro" id="IPR035899">
    <property type="entry name" value="DBL_dom_sf"/>
</dbReference>
<feature type="domain" description="SOS1/NGEF-like PH" evidence="2">
    <location>
        <begin position="293"/>
        <end position="366"/>
    </location>
</feature>